<evidence type="ECO:0000256" key="4">
    <source>
        <dbReference type="ARBA" id="ARBA00012030"/>
    </source>
</evidence>
<dbReference type="EMBL" id="JASCXW010000013">
    <property type="protein sequence ID" value="MDI6452903.1"/>
    <property type="molecule type" value="Genomic_DNA"/>
</dbReference>
<protein>
    <recommendedName>
        <fullName evidence="4 8">Uracil-DNA glycosylase</fullName>
        <shortName evidence="8">UDG</shortName>
        <ecNumber evidence="4 8">3.2.2.27</ecNumber>
    </recommendedName>
</protein>
<dbReference type="GO" id="GO:0005737">
    <property type="term" value="C:cytoplasm"/>
    <property type="evidence" value="ECO:0007669"/>
    <property type="project" value="UniProtKB-SubCell"/>
</dbReference>
<dbReference type="InterPro" id="IPR005122">
    <property type="entry name" value="Uracil-DNA_glycosylase-like"/>
</dbReference>
<dbReference type="FunFam" id="3.40.470.10:FF:000001">
    <property type="entry name" value="Uracil-DNA glycosylase"/>
    <property type="match status" value="1"/>
</dbReference>
<gene>
    <name evidence="8" type="primary">ung</name>
    <name evidence="12" type="ORF">QJ521_04950</name>
</gene>
<dbReference type="AlphaFoldDB" id="A0AAW6U4J8"/>
<accession>A0AAW6U4J8</accession>
<dbReference type="NCBIfam" id="NF003589">
    <property type="entry name" value="PRK05254.1-2"/>
    <property type="match status" value="1"/>
</dbReference>
<dbReference type="InterPro" id="IPR036895">
    <property type="entry name" value="Uracil-DNA_glycosylase-like_sf"/>
</dbReference>
<evidence type="ECO:0000256" key="6">
    <source>
        <dbReference type="ARBA" id="ARBA00022801"/>
    </source>
</evidence>
<dbReference type="CDD" id="cd10027">
    <property type="entry name" value="UDG-F1-like"/>
    <property type="match status" value="1"/>
</dbReference>
<proteinExistence type="inferred from homology"/>
<dbReference type="Gene3D" id="3.40.470.10">
    <property type="entry name" value="Uracil-DNA glycosylase-like domain"/>
    <property type="match status" value="1"/>
</dbReference>
<dbReference type="GO" id="GO:0004844">
    <property type="term" value="F:uracil DNA N-glycosylase activity"/>
    <property type="evidence" value="ECO:0007669"/>
    <property type="project" value="UniProtKB-UniRule"/>
</dbReference>
<dbReference type="InterPro" id="IPR018085">
    <property type="entry name" value="Ura-DNA_Glyclase_AS"/>
</dbReference>
<dbReference type="RefSeq" id="WP_282839327.1">
    <property type="nucleotide sequence ID" value="NZ_JASCXW010000013.1"/>
</dbReference>
<feature type="active site" description="Proton acceptor" evidence="8 9">
    <location>
        <position position="59"/>
    </location>
</feature>
<keyword evidence="8" id="KW-0963">Cytoplasm</keyword>
<dbReference type="SUPFAM" id="SSF52141">
    <property type="entry name" value="Uracil-DNA glycosylase-like"/>
    <property type="match status" value="1"/>
</dbReference>
<keyword evidence="5 8" id="KW-0227">DNA damage</keyword>
<dbReference type="PANTHER" id="PTHR11264">
    <property type="entry name" value="URACIL-DNA GLYCOSYLASE"/>
    <property type="match status" value="1"/>
</dbReference>
<dbReference type="InterPro" id="IPR002043">
    <property type="entry name" value="UDG_fam1"/>
</dbReference>
<evidence type="ECO:0000256" key="5">
    <source>
        <dbReference type="ARBA" id="ARBA00022763"/>
    </source>
</evidence>
<evidence type="ECO:0000256" key="7">
    <source>
        <dbReference type="ARBA" id="ARBA00023204"/>
    </source>
</evidence>
<dbReference type="EC" id="3.2.2.27" evidence="4 8"/>
<comment type="similarity">
    <text evidence="3 8 10">Belongs to the uracil-DNA glycosylase (UDG) superfamily. UNG family.</text>
</comment>
<keyword evidence="13" id="KW-1185">Reference proteome</keyword>
<dbReference type="PROSITE" id="PS00130">
    <property type="entry name" value="U_DNA_GLYCOSYLASE"/>
    <property type="match status" value="1"/>
</dbReference>
<name>A0AAW6U4J8_9MOLU</name>
<comment type="subcellular location">
    <subcellularLocation>
        <location evidence="8">Cytoplasm</location>
    </subcellularLocation>
</comment>
<dbReference type="SMART" id="SM00986">
    <property type="entry name" value="UDG"/>
    <property type="match status" value="1"/>
</dbReference>
<comment type="caution">
    <text evidence="12">The sequence shown here is derived from an EMBL/GenBank/DDBJ whole genome shotgun (WGS) entry which is preliminary data.</text>
</comment>
<evidence type="ECO:0000256" key="2">
    <source>
        <dbReference type="ARBA" id="ARBA00002631"/>
    </source>
</evidence>
<sequence>MFWNDLIHEELQKPYFQQLVLFLKQEDATKQILPLKDNRMTCFKLTPYDDVKAVIIGQDPYHNINQAHGLAFSVEQGSYPPSLKNIYKELVDDLGISYPNTGNLSKWAKQGVLLLNTVLTVEAHQPMSHQNRGWESFTLEVVKKINEKDQPVVFILWGSHAQKFIPYINNRKHYILKSVHPSPLSAHRGFFGSKPFSKTNDFLIRNNIKPIDWTLT</sequence>
<comment type="catalytic activity">
    <reaction evidence="1 8 10">
        <text>Hydrolyzes single-stranded DNA or mismatched double-stranded DNA and polynucleotides, releasing free uracil.</text>
        <dbReference type="EC" id="3.2.2.27"/>
    </reaction>
</comment>
<comment type="function">
    <text evidence="2 8 10">Excises uracil residues from the DNA which can arise as a result of misincorporation of dUMP residues by DNA polymerase or due to deamination of cytosine.</text>
</comment>
<evidence type="ECO:0000256" key="3">
    <source>
        <dbReference type="ARBA" id="ARBA00008184"/>
    </source>
</evidence>
<evidence type="ECO:0000313" key="13">
    <source>
        <dbReference type="Proteomes" id="UP001431532"/>
    </source>
</evidence>
<evidence type="ECO:0000256" key="10">
    <source>
        <dbReference type="RuleBase" id="RU003780"/>
    </source>
</evidence>
<dbReference type="GO" id="GO:0097510">
    <property type="term" value="P:base-excision repair, AP site formation via deaminated base removal"/>
    <property type="evidence" value="ECO:0007669"/>
    <property type="project" value="TreeGrafter"/>
</dbReference>
<evidence type="ECO:0000259" key="11">
    <source>
        <dbReference type="SMART" id="SM00986"/>
    </source>
</evidence>
<keyword evidence="7 8" id="KW-0234">DNA repair</keyword>
<dbReference type="HAMAP" id="MF_00148">
    <property type="entry name" value="UDG"/>
    <property type="match status" value="1"/>
</dbReference>
<dbReference type="NCBIfam" id="NF003592">
    <property type="entry name" value="PRK05254.1-5"/>
    <property type="match status" value="1"/>
</dbReference>
<dbReference type="PANTHER" id="PTHR11264:SF0">
    <property type="entry name" value="URACIL-DNA GLYCOSYLASE"/>
    <property type="match status" value="1"/>
</dbReference>
<dbReference type="Pfam" id="PF03167">
    <property type="entry name" value="UDG"/>
    <property type="match status" value="1"/>
</dbReference>
<feature type="domain" description="Uracil-DNA glycosylase-like" evidence="11">
    <location>
        <begin position="44"/>
        <end position="203"/>
    </location>
</feature>
<keyword evidence="6 8" id="KW-0378">Hydrolase</keyword>
<dbReference type="Proteomes" id="UP001431532">
    <property type="component" value="Unassembled WGS sequence"/>
</dbReference>
<dbReference type="NCBIfam" id="NF003591">
    <property type="entry name" value="PRK05254.1-4"/>
    <property type="match status" value="1"/>
</dbReference>
<evidence type="ECO:0000313" key="12">
    <source>
        <dbReference type="EMBL" id="MDI6452903.1"/>
    </source>
</evidence>
<evidence type="ECO:0000256" key="9">
    <source>
        <dbReference type="PROSITE-ProRule" id="PRU10072"/>
    </source>
</evidence>
<dbReference type="NCBIfam" id="TIGR00628">
    <property type="entry name" value="ung"/>
    <property type="match status" value="1"/>
</dbReference>
<reference evidence="12" key="1">
    <citation type="submission" date="2023-05" db="EMBL/GenBank/DDBJ databases">
        <title>Mariniplasma microaerophilum sp. nov., a novel anaerobic mollicute isolated from terrestrial mud volcano, Taman Peninsula, Russia.</title>
        <authorList>
            <person name="Khomyakova M.A."/>
            <person name="Merkel A.Y."/>
            <person name="Slobodkin A.I."/>
        </authorList>
    </citation>
    <scope>NUCLEOTIDE SEQUENCE</scope>
    <source>
        <strain evidence="12">M4Ah</strain>
    </source>
</reference>
<evidence type="ECO:0000256" key="1">
    <source>
        <dbReference type="ARBA" id="ARBA00001400"/>
    </source>
</evidence>
<organism evidence="12 13">
    <name type="scientific">Peloplasma aerotolerans</name>
    <dbReference type="NCBI Taxonomy" id="3044389"/>
    <lineage>
        <taxon>Bacteria</taxon>
        <taxon>Bacillati</taxon>
        <taxon>Mycoplasmatota</taxon>
        <taxon>Mollicutes</taxon>
        <taxon>Acholeplasmatales</taxon>
        <taxon>Acholeplasmataceae</taxon>
        <taxon>Peloplasma</taxon>
    </lineage>
</organism>
<dbReference type="SMART" id="SM00987">
    <property type="entry name" value="UreE_C"/>
    <property type="match status" value="1"/>
</dbReference>
<dbReference type="NCBIfam" id="NF003588">
    <property type="entry name" value="PRK05254.1-1"/>
    <property type="match status" value="1"/>
</dbReference>
<evidence type="ECO:0000256" key="8">
    <source>
        <dbReference type="HAMAP-Rule" id="MF_00148"/>
    </source>
</evidence>
<keyword evidence="12" id="KW-0326">Glycosidase</keyword>